<name>A0A8K0NQC4_9TREE</name>
<dbReference type="AlphaFoldDB" id="A0A8K0NQC4"/>
<reference evidence="3" key="1">
    <citation type="submission" date="2020-04" db="EMBL/GenBank/DDBJ databases">
        <title>Analysis of mating type loci in Filobasidium floriforme.</title>
        <authorList>
            <person name="Nowrousian M."/>
        </authorList>
    </citation>
    <scope>NUCLEOTIDE SEQUENCE</scope>
    <source>
        <strain evidence="3">CBS 6242</strain>
    </source>
</reference>
<dbReference type="PANTHER" id="PTHR31642:SF310">
    <property type="entry name" value="FATTY ALCOHOL:CAFFEOYL-COA ACYLTRANSFERASE"/>
    <property type="match status" value="1"/>
</dbReference>
<comment type="caution">
    <text evidence="3">The sequence shown here is derived from an EMBL/GenBank/DDBJ whole genome shotgun (WGS) entry which is preliminary data.</text>
</comment>
<evidence type="ECO:0000313" key="3">
    <source>
        <dbReference type="EMBL" id="KAG7570955.1"/>
    </source>
</evidence>
<dbReference type="Pfam" id="PF02458">
    <property type="entry name" value="Transferase"/>
    <property type="match status" value="2"/>
</dbReference>
<dbReference type="InterPro" id="IPR023213">
    <property type="entry name" value="CAT-like_dom_sf"/>
</dbReference>
<proteinExistence type="predicted"/>
<accession>A0A8K0NQC4</accession>
<dbReference type="Gene3D" id="3.30.559.10">
    <property type="entry name" value="Chloramphenicol acetyltransferase-like domain"/>
    <property type="match status" value="2"/>
</dbReference>
<sequence>MSEFKTTTTSSHVVRPSPGDPNWPQEIKDVPLSILDNTCAKFARSCATWIFNPPSDPSHFSEPNLLASFRQVTSLYSFWAGQLHWTDYDPSKGYQYRSGRLALTYGGDEVDIEEYPGFPIEFVETETRLSSILPTSTSTTNSASQVLLPSTWLIPSQEVALQDSYTLLGLPNLAVQVTKFACGAVGVGVKMTHSLADATTLVGFMHDWAKVHSRLAGKDEDKEEKGKGEKQGDTIPEVSFDPSLLDSKASGDLSSPTGPDASILSLSRSLPLHRYDWLNSGGGDCPPWFEPITACPPGVDLADDHDRARGERMPWGEWDVLKPVRHTIFRFSAEEVDGIWKAATDATTTTKSTDGQEEQQEAQPVKLSRLDTLLAHIWKAVMRANQIQPDEQSFLDMTFGLRTRLDLPARFLGSPLRQIAVPGNPSLSSSSLSRSIRSTLQRLDDQKACSALLHDLAYDTTGQNIWATFLGRRHLLCTSWTRLGVYDVDFGCGSKPEYVDAFMPASDGLLQIMEARPSSTTAGTVCGKGAEEGQGGSPWWKDGASVSLHLAEETMARLIADEAFREFA</sequence>
<evidence type="ECO:0000256" key="2">
    <source>
        <dbReference type="SAM" id="MobiDB-lite"/>
    </source>
</evidence>
<evidence type="ECO:0000256" key="1">
    <source>
        <dbReference type="ARBA" id="ARBA00022679"/>
    </source>
</evidence>
<dbReference type="GO" id="GO:0016747">
    <property type="term" value="F:acyltransferase activity, transferring groups other than amino-acyl groups"/>
    <property type="evidence" value="ECO:0007669"/>
    <property type="project" value="TreeGrafter"/>
</dbReference>
<keyword evidence="4" id="KW-1185">Reference proteome</keyword>
<organism evidence="3 4">
    <name type="scientific">Filobasidium floriforme</name>
    <dbReference type="NCBI Taxonomy" id="5210"/>
    <lineage>
        <taxon>Eukaryota</taxon>
        <taxon>Fungi</taxon>
        <taxon>Dikarya</taxon>
        <taxon>Basidiomycota</taxon>
        <taxon>Agaricomycotina</taxon>
        <taxon>Tremellomycetes</taxon>
        <taxon>Filobasidiales</taxon>
        <taxon>Filobasidiaceae</taxon>
        <taxon>Filobasidium</taxon>
    </lineage>
</organism>
<gene>
    <name evidence="3" type="ORF">FFLO_01049</name>
</gene>
<evidence type="ECO:0008006" key="5">
    <source>
        <dbReference type="Google" id="ProtNLM"/>
    </source>
</evidence>
<feature type="region of interest" description="Disordered" evidence="2">
    <location>
        <begin position="1"/>
        <end position="25"/>
    </location>
</feature>
<feature type="compositionally biased region" description="Basic and acidic residues" evidence="2">
    <location>
        <begin position="216"/>
        <end position="232"/>
    </location>
</feature>
<dbReference type="InterPro" id="IPR050317">
    <property type="entry name" value="Plant_Fungal_Acyltransferase"/>
</dbReference>
<feature type="region of interest" description="Disordered" evidence="2">
    <location>
        <begin position="215"/>
        <end position="241"/>
    </location>
</feature>
<evidence type="ECO:0000313" key="4">
    <source>
        <dbReference type="Proteomes" id="UP000812966"/>
    </source>
</evidence>
<dbReference type="Proteomes" id="UP000812966">
    <property type="component" value="Unassembled WGS sequence"/>
</dbReference>
<feature type="compositionally biased region" description="Polar residues" evidence="2">
    <location>
        <begin position="1"/>
        <end position="12"/>
    </location>
</feature>
<protein>
    <recommendedName>
        <fullName evidence="5">Transferase</fullName>
    </recommendedName>
</protein>
<keyword evidence="1" id="KW-0808">Transferase</keyword>
<dbReference type="PANTHER" id="PTHR31642">
    <property type="entry name" value="TRICHOTHECENE 3-O-ACETYLTRANSFERASE"/>
    <property type="match status" value="1"/>
</dbReference>
<dbReference type="EMBL" id="JABELV010000014">
    <property type="protein sequence ID" value="KAG7570955.1"/>
    <property type="molecule type" value="Genomic_DNA"/>
</dbReference>